<gene>
    <name evidence="2" type="ORF">FHE65_02570</name>
    <name evidence="1" type="ORF">FHE65_31130</name>
</gene>
<dbReference type="InterPro" id="IPR011009">
    <property type="entry name" value="Kinase-like_dom_sf"/>
</dbReference>
<dbReference type="EMBL" id="VDFR01000011">
    <property type="protein sequence ID" value="TNC50879.1"/>
    <property type="molecule type" value="Genomic_DNA"/>
</dbReference>
<evidence type="ECO:0000313" key="2">
    <source>
        <dbReference type="EMBL" id="TNC50879.1"/>
    </source>
</evidence>
<comment type="caution">
    <text evidence="1">The sequence shown here is derived from an EMBL/GenBank/DDBJ whole genome shotgun (WGS) entry which is preliminary data.</text>
</comment>
<name>A0A5C4MED9_9ACTN</name>
<sequence length="400" mass="42911">MPDDAGAALAACAEQLAAPGSGVTVSARYEGPRDYLYVPSRRSPRLLVPASPNGAAARSMMRFSASLSARETLGRLGLAAALRVGAGRFLPDGLSVVPQHAGGFADHLAGVLGVESVVFSLGVGTARANRKPVLQAFDTDGRSLAFVKLGVTEVSRADVTAEAESLRLLESSSLPTTFEVPRLLHLGEWEGMTVLAMTALRTTFAQRPKAQWHVPLTLMDSFARAFGPTTVRSLVHMPLWARLAADVARLPPTAVQASLARSLGRLAPYADGPGFVEATWHGDWTPWNMARAHRRTQLWDFERLESGVPLGLDALHYGVNTYTRAHGLSVPHVHAGLVMGRPACEDRGSADAVLAATYLATITVRYQKSVHRVGGHLVSDRAELMANALDDWLDSMEKSR</sequence>
<evidence type="ECO:0000313" key="3">
    <source>
        <dbReference type="Proteomes" id="UP000306740"/>
    </source>
</evidence>
<dbReference type="Proteomes" id="UP000306740">
    <property type="component" value="Unassembled WGS sequence"/>
</dbReference>
<dbReference type="RefSeq" id="WP_139105189.1">
    <property type="nucleotide sequence ID" value="NZ_VDFR01000011.1"/>
</dbReference>
<evidence type="ECO:0008006" key="4">
    <source>
        <dbReference type="Google" id="ProtNLM"/>
    </source>
</evidence>
<protein>
    <recommendedName>
        <fullName evidence="4">Aminoglycoside phosphotransferase domain-containing protein</fullName>
    </recommendedName>
</protein>
<proteinExistence type="predicted"/>
<dbReference type="EMBL" id="VDFR01000202">
    <property type="protein sequence ID" value="TNC31629.1"/>
    <property type="molecule type" value="Genomic_DNA"/>
</dbReference>
<accession>A0A5C4MED9</accession>
<dbReference type="AlphaFoldDB" id="A0A5C4MED9"/>
<dbReference type="OrthoDB" id="8479674at2"/>
<organism evidence="1 3">
    <name type="scientific">Mumia zhuanghuii</name>
    <dbReference type="NCBI Taxonomy" id="2585211"/>
    <lineage>
        <taxon>Bacteria</taxon>
        <taxon>Bacillati</taxon>
        <taxon>Actinomycetota</taxon>
        <taxon>Actinomycetes</taxon>
        <taxon>Propionibacteriales</taxon>
        <taxon>Nocardioidaceae</taxon>
        <taxon>Mumia</taxon>
    </lineage>
</organism>
<evidence type="ECO:0000313" key="1">
    <source>
        <dbReference type="EMBL" id="TNC31629.1"/>
    </source>
</evidence>
<reference evidence="1 3" key="1">
    <citation type="submission" date="2019-05" db="EMBL/GenBank/DDBJ databases">
        <title>Mumia sp. nov., isolated from the intestinal contents of plateau pika (Ochotona curzoniae) in the Qinghai-Tibet plateau of China.</title>
        <authorList>
            <person name="Tian Z."/>
        </authorList>
    </citation>
    <scope>NUCLEOTIDE SEQUENCE [LARGE SCALE GENOMIC DNA]</scope>
    <source>
        <strain evidence="3">527</strain>
        <strain evidence="1">Z527</strain>
    </source>
</reference>
<dbReference type="SUPFAM" id="SSF56112">
    <property type="entry name" value="Protein kinase-like (PK-like)"/>
    <property type="match status" value="1"/>
</dbReference>